<gene>
    <name evidence="1" type="ordered locus">HacjB3_13695</name>
    <name evidence="2" type="ORF">C497_08908</name>
</gene>
<dbReference type="EMBL" id="CP002062">
    <property type="protein sequence ID" value="ADJ16120.1"/>
    <property type="molecule type" value="Genomic_DNA"/>
</dbReference>
<keyword evidence="4" id="KW-1185">Reference proteome</keyword>
<dbReference type="EMBL" id="AOHV01000025">
    <property type="protein sequence ID" value="ELY37549.1"/>
    <property type="molecule type" value="Genomic_DNA"/>
</dbReference>
<dbReference type="Proteomes" id="UP000011645">
    <property type="component" value="Unassembled WGS sequence"/>
</dbReference>
<dbReference type="RefSeq" id="WP_008416111.1">
    <property type="nucleotide sequence ID" value="NC_014297.1"/>
</dbReference>
<evidence type="ECO:0000313" key="2">
    <source>
        <dbReference type="EMBL" id="ELY37549.1"/>
    </source>
</evidence>
<protein>
    <submittedName>
        <fullName evidence="1">Uncharacterized protein</fullName>
    </submittedName>
</protein>
<accession>D8J7V0</accession>
<dbReference type="Proteomes" id="UP000000390">
    <property type="component" value="Chromosome"/>
</dbReference>
<evidence type="ECO:0000313" key="3">
    <source>
        <dbReference type="Proteomes" id="UP000000390"/>
    </source>
</evidence>
<dbReference type="GeneID" id="9420555"/>
<dbReference type="AlphaFoldDB" id="D8J7V0"/>
<dbReference type="eggNOG" id="arCOG05783">
    <property type="taxonomic scope" value="Archaea"/>
</dbReference>
<name>D8J7V0_HALJB</name>
<dbReference type="OrthoDB" id="85425at2157"/>
<reference evidence="1 3" key="1">
    <citation type="journal article" date="2010" name="J. Bacteriol.">
        <title>Complete genome sequence of Halalkalicoccus jeotgali B3(T), an extremely halophilic archaeon.</title>
        <authorList>
            <person name="Roh S.W."/>
            <person name="Nam Y.D."/>
            <person name="Nam S.H."/>
            <person name="Choi S.H."/>
            <person name="Park H.S."/>
            <person name="Bae J.W."/>
        </authorList>
    </citation>
    <scope>NUCLEOTIDE SEQUENCE [LARGE SCALE GENOMIC DNA]</scope>
    <source>
        <strain evidence="1">B3</strain>
        <strain evidence="3">DSM 18796 / CECT 7217 / JCM 14584 / KCTC 4019 / B3</strain>
    </source>
</reference>
<dbReference type="KEGG" id="hje:HacjB3_13695"/>
<evidence type="ECO:0000313" key="1">
    <source>
        <dbReference type="EMBL" id="ADJ16120.1"/>
    </source>
</evidence>
<reference evidence="2 4" key="2">
    <citation type="journal article" date="2014" name="PLoS Genet.">
        <title>Phylogenetically driven sequencing of extremely halophilic archaea reveals strategies for static and dynamic osmo-response.</title>
        <authorList>
            <person name="Becker E.A."/>
            <person name="Seitzer P.M."/>
            <person name="Tritt A."/>
            <person name="Larsen D."/>
            <person name="Krusor M."/>
            <person name="Yao A.I."/>
            <person name="Wu D."/>
            <person name="Madern D."/>
            <person name="Eisen J.A."/>
            <person name="Darling A.E."/>
            <person name="Facciotti M.T."/>
        </authorList>
    </citation>
    <scope>NUCLEOTIDE SEQUENCE [LARGE SCALE GENOMIC DNA]</scope>
    <source>
        <strain evidence="2">B3</strain>
        <strain evidence="4">DSM 18796 / CECT 7217 / JCM 14584 / KCTC 4019 / B3</strain>
    </source>
</reference>
<dbReference type="STRING" id="795797.HacjB3_13695"/>
<organism evidence="1 3">
    <name type="scientific">Halalkalicoccus jeotgali (strain DSM 18796 / CECT 7217 / JCM 14584 / KCTC 4019 / B3)</name>
    <dbReference type="NCBI Taxonomy" id="795797"/>
    <lineage>
        <taxon>Archaea</taxon>
        <taxon>Methanobacteriati</taxon>
        <taxon>Methanobacteriota</taxon>
        <taxon>Stenosarchaea group</taxon>
        <taxon>Halobacteria</taxon>
        <taxon>Halobacteriales</taxon>
        <taxon>Halococcaceae</taxon>
        <taxon>Halalkalicoccus</taxon>
    </lineage>
</organism>
<dbReference type="PATRIC" id="fig|795797.18.peg.2739"/>
<proteinExistence type="predicted"/>
<evidence type="ECO:0000313" key="4">
    <source>
        <dbReference type="Proteomes" id="UP000011645"/>
    </source>
</evidence>
<dbReference type="HOGENOM" id="CLU_1567106_0_0_2"/>
<sequence length="165" mass="18134">MTGETTDRLVGERRERADLSVIPPAIAREEVDSGGAVGAVAYPYRIYEMSVTVPRRFFGGRTEAYVVGVDRTRRLAVRADTVPDPETRPVEDVLVVPAELSPSAADEKAREAVFGWCLRRFSMGNAPEISIESVVEADKLFWLAERPDGDAIVDSVRGSEQPLVE</sequence>